<feature type="compositionally biased region" description="Polar residues" evidence="1">
    <location>
        <begin position="12"/>
        <end position="22"/>
    </location>
</feature>
<evidence type="ECO:0000256" key="1">
    <source>
        <dbReference type="SAM" id="MobiDB-lite"/>
    </source>
</evidence>
<protein>
    <recommendedName>
        <fullName evidence="2">DnaJ homologue subfamily C member 28 conserved domain-containing protein</fullName>
    </recommendedName>
</protein>
<dbReference type="Pfam" id="PF09350">
    <property type="entry name" value="DJC28_CD"/>
    <property type="match status" value="1"/>
</dbReference>
<evidence type="ECO:0000259" key="2">
    <source>
        <dbReference type="Pfam" id="PF09350"/>
    </source>
</evidence>
<evidence type="ECO:0000313" key="3">
    <source>
        <dbReference type="EMBL" id="KXS08962.1"/>
    </source>
</evidence>
<keyword evidence="4" id="KW-1185">Reference proteome</keyword>
<feature type="domain" description="DnaJ homologue subfamily C member 28 conserved" evidence="2">
    <location>
        <begin position="79"/>
        <end position="145"/>
    </location>
</feature>
<dbReference type="PANTHER" id="PTHR39158">
    <property type="entry name" value="OS08G0560600 PROTEIN"/>
    <property type="match status" value="1"/>
</dbReference>
<dbReference type="EMBL" id="KQ965908">
    <property type="protein sequence ID" value="KXS08962.1"/>
    <property type="molecule type" value="Genomic_DNA"/>
</dbReference>
<evidence type="ECO:0000313" key="4">
    <source>
        <dbReference type="Proteomes" id="UP000070544"/>
    </source>
</evidence>
<reference evidence="3 4" key="1">
    <citation type="journal article" date="2015" name="Genome Biol. Evol.">
        <title>Phylogenomic analyses indicate that early fungi evolved digesting cell walls of algal ancestors of land plants.</title>
        <authorList>
            <person name="Chang Y."/>
            <person name="Wang S."/>
            <person name="Sekimoto S."/>
            <person name="Aerts A.L."/>
            <person name="Choi C."/>
            <person name="Clum A."/>
            <person name="LaButti K.M."/>
            <person name="Lindquist E.A."/>
            <person name="Yee Ngan C."/>
            <person name="Ohm R.A."/>
            <person name="Salamov A.A."/>
            <person name="Grigoriev I.V."/>
            <person name="Spatafora J.W."/>
            <person name="Berbee M.L."/>
        </authorList>
    </citation>
    <scope>NUCLEOTIDE SEQUENCE [LARGE SCALE GENOMIC DNA]</scope>
    <source>
        <strain evidence="3 4">JEL478</strain>
    </source>
</reference>
<proteinExistence type="predicted"/>
<dbReference type="InterPro" id="IPR018961">
    <property type="entry name" value="DnaJ_homolog_subfam-C_membr-28"/>
</dbReference>
<organism evidence="3 4">
    <name type="scientific">Gonapodya prolifera (strain JEL478)</name>
    <name type="common">Monoblepharis prolifera</name>
    <dbReference type="NCBI Taxonomy" id="1344416"/>
    <lineage>
        <taxon>Eukaryota</taxon>
        <taxon>Fungi</taxon>
        <taxon>Fungi incertae sedis</taxon>
        <taxon>Chytridiomycota</taxon>
        <taxon>Chytridiomycota incertae sedis</taxon>
        <taxon>Monoblepharidomycetes</taxon>
        <taxon>Monoblepharidales</taxon>
        <taxon>Gonapodyaceae</taxon>
        <taxon>Gonapodya</taxon>
    </lineage>
</organism>
<gene>
    <name evidence="3" type="ORF">M427DRAFT_262942</name>
</gene>
<accession>A0A138ZWS9</accession>
<dbReference type="AlphaFoldDB" id="A0A138ZWS9"/>
<dbReference type="Proteomes" id="UP000070544">
    <property type="component" value="Unassembled WGS sequence"/>
</dbReference>
<sequence length="194" mass="21337">MAKRGFLARLSQLLSAPSSKTINVPPPTPPTHPSTSHSQSTSPEAPRVAGEREHPNDLDIPLGTGLPLGVSALSGWEALVERQIQSAQRRGAFKDLPGKGKPLPPPVFAPPGVDQLEFQISKVLAAQGYKPEWVEQLGDIHKSIREAAERLSDSSLTERERQQIVNQVNQRILHFNLTAPDRVQRMPLFNPFNI</sequence>
<name>A0A138ZWS9_GONPJ</name>
<feature type="region of interest" description="Disordered" evidence="1">
    <location>
        <begin position="1"/>
        <end position="62"/>
    </location>
</feature>
<dbReference type="OrthoDB" id="547796at2759"/>
<dbReference type="PANTHER" id="PTHR39158:SF1">
    <property type="entry name" value="DNAJ HOMOLOG SUBFAMILY C MEMBER 28"/>
    <property type="match status" value="1"/>
</dbReference>
<feature type="compositionally biased region" description="Low complexity" evidence="1">
    <location>
        <begin position="33"/>
        <end position="43"/>
    </location>
</feature>
<dbReference type="InterPro" id="IPR052573">
    <property type="entry name" value="DnaJ_C_subfamily_28"/>
</dbReference>